<proteinExistence type="predicted"/>
<dbReference type="InterPro" id="IPR032524">
    <property type="entry name" value="ABC_tran_C"/>
</dbReference>
<keyword evidence="1" id="KW-0547">Nucleotide-binding</keyword>
<protein>
    <submittedName>
        <fullName evidence="4">ABC superfamily ATP binding cassette transporter, ABC protein</fullName>
        <ecNumber evidence="4">3.6.3.-</ecNumber>
    </submittedName>
</protein>
<dbReference type="GO" id="GO:0016787">
    <property type="term" value="F:hydrolase activity"/>
    <property type="evidence" value="ECO:0007669"/>
    <property type="project" value="UniProtKB-KW"/>
</dbReference>
<dbReference type="InterPro" id="IPR045853">
    <property type="entry name" value="Pep_chain_release_fac_I_sf"/>
</dbReference>
<evidence type="ECO:0000256" key="1">
    <source>
        <dbReference type="ARBA" id="ARBA00022741"/>
    </source>
</evidence>
<dbReference type="EC" id="3.6.3.-" evidence="4"/>
<keyword evidence="4" id="KW-0378">Hydrolase</keyword>
<sequence>MELQISNLEQAILEIDTELSNPDIYSDIEKVKDLSNKRQNLSDELSTVYEAWIELEEL</sequence>
<keyword evidence="5" id="KW-1185">Reference proteome</keyword>
<dbReference type="Proteomes" id="UP000003422">
    <property type="component" value="Unassembled WGS sequence"/>
</dbReference>
<evidence type="ECO:0000313" key="5">
    <source>
        <dbReference type="Proteomes" id="UP000003422"/>
    </source>
</evidence>
<gene>
    <name evidence="4" type="primary">yheS</name>
    <name evidence="4" type="ORF">HMPREF9129_0597</name>
</gene>
<dbReference type="Gene3D" id="1.10.287.380">
    <property type="entry name" value="Valyl-tRNA synthetase, C-terminal domain"/>
    <property type="match status" value="1"/>
</dbReference>
<keyword evidence="2" id="KW-0067">ATP-binding</keyword>
<dbReference type="AlphaFoldDB" id="G4D2G7"/>
<dbReference type="SUPFAM" id="SSF75620">
    <property type="entry name" value="Release factor"/>
    <property type="match status" value="1"/>
</dbReference>
<dbReference type="HOGENOM" id="CLU_2975310_0_0_9"/>
<dbReference type="RefSeq" id="WP_004820147.1">
    <property type="nucleotide sequence ID" value="NZ_JH165061.1"/>
</dbReference>
<accession>G4D2G7</accession>
<reference evidence="4 5" key="1">
    <citation type="submission" date="2011-06" db="EMBL/GenBank/DDBJ databases">
        <authorList>
            <person name="Muzny D."/>
            <person name="Qin X."/>
            <person name="Deng J."/>
            <person name="Jiang H."/>
            <person name="Liu Y."/>
            <person name="Qu J."/>
            <person name="Song X.-Z."/>
            <person name="Zhang L."/>
            <person name="Thornton R."/>
            <person name="Coyle M."/>
            <person name="Francisco L."/>
            <person name="Jackson L."/>
            <person name="Javaid M."/>
            <person name="Korchina V."/>
            <person name="Kovar C."/>
            <person name="Mata R."/>
            <person name="Mathew T."/>
            <person name="Ngo R."/>
            <person name="Nguyen L."/>
            <person name="Nguyen N."/>
            <person name="Okwuonu G."/>
            <person name="Ongeri F."/>
            <person name="Pham C."/>
            <person name="Simmons D."/>
            <person name="Wilczek-Boney K."/>
            <person name="Hale W."/>
            <person name="Jakkamsetti A."/>
            <person name="Pham P."/>
            <person name="Ruth R."/>
            <person name="San Lucas F."/>
            <person name="Warren J."/>
            <person name="Zhang J."/>
            <person name="Zhao Z."/>
            <person name="Zhou C."/>
            <person name="Zhu D."/>
            <person name="Lee S."/>
            <person name="Bess C."/>
            <person name="Blankenburg K."/>
            <person name="Forbes L."/>
            <person name="Fu Q."/>
            <person name="Gubbala S."/>
            <person name="Hirani K."/>
            <person name="Jayaseelan J.C."/>
            <person name="Lara F."/>
            <person name="Munidasa M."/>
            <person name="Palculict T."/>
            <person name="Patil S."/>
            <person name="Pu L.-L."/>
            <person name="Saada N."/>
            <person name="Tang L."/>
            <person name="Weissenberger G."/>
            <person name="Zhu Y."/>
            <person name="Hemphill L."/>
            <person name="Shang Y."/>
            <person name="Youmans B."/>
            <person name="Ayvaz T."/>
            <person name="Ross M."/>
            <person name="Santibanez J."/>
            <person name="Aqrawi P."/>
            <person name="Gross S."/>
            <person name="Joshi V."/>
            <person name="Fowler G."/>
            <person name="Nazareth L."/>
            <person name="Reid J."/>
            <person name="Worley K."/>
            <person name="Petrosino J."/>
            <person name="Highlander S."/>
            <person name="Gibbs R."/>
        </authorList>
    </citation>
    <scope>NUCLEOTIDE SEQUENCE [LARGE SCALE GENOMIC DNA]</scope>
    <source>
        <strain evidence="4 5">ATCC 29427</strain>
    </source>
</reference>
<name>G4D2G7_9FIRM</name>
<dbReference type="EMBL" id="AGBB01000050">
    <property type="protein sequence ID" value="EGY80278.1"/>
    <property type="molecule type" value="Genomic_DNA"/>
</dbReference>
<dbReference type="GO" id="GO:0005524">
    <property type="term" value="F:ATP binding"/>
    <property type="evidence" value="ECO:0007669"/>
    <property type="project" value="UniProtKB-KW"/>
</dbReference>
<dbReference type="InterPro" id="IPR037118">
    <property type="entry name" value="Val-tRNA_synth_C_sf"/>
</dbReference>
<dbReference type="Pfam" id="PF16326">
    <property type="entry name" value="ABC_tran_CTD"/>
    <property type="match status" value="1"/>
</dbReference>
<dbReference type="STRING" id="997350.HMPREF9129_0597"/>
<feature type="domain" description="ABC transporter Uup C-terminal" evidence="3">
    <location>
        <begin position="2"/>
        <end position="57"/>
    </location>
</feature>
<dbReference type="PATRIC" id="fig|997350.3.peg.572"/>
<evidence type="ECO:0000313" key="4">
    <source>
        <dbReference type="EMBL" id="EGY80278.1"/>
    </source>
</evidence>
<evidence type="ECO:0000256" key="2">
    <source>
        <dbReference type="ARBA" id="ARBA00022840"/>
    </source>
</evidence>
<evidence type="ECO:0000259" key="3">
    <source>
        <dbReference type="Pfam" id="PF16326"/>
    </source>
</evidence>
<dbReference type="GO" id="GO:0003677">
    <property type="term" value="F:DNA binding"/>
    <property type="evidence" value="ECO:0007669"/>
    <property type="project" value="InterPro"/>
</dbReference>
<comment type="caution">
    <text evidence="4">The sequence shown here is derived from an EMBL/GenBank/DDBJ whole genome shotgun (WGS) entry which is preliminary data.</text>
</comment>
<organism evidence="4 5">
    <name type="scientific">Peptoniphilus indolicus ATCC 29427</name>
    <dbReference type="NCBI Taxonomy" id="997350"/>
    <lineage>
        <taxon>Bacteria</taxon>
        <taxon>Bacillati</taxon>
        <taxon>Bacillota</taxon>
        <taxon>Tissierellia</taxon>
        <taxon>Tissierellales</taxon>
        <taxon>Peptoniphilaceae</taxon>
        <taxon>Peptoniphilus</taxon>
    </lineage>
</organism>